<evidence type="ECO:0000313" key="1">
    <source>
        <dbReference type="EMBL" id="SUY92700.1"/>
    </source>
</evidence>
<reference evidence="1 2" key="1">
    <citation type="submission" date="2018-06" db="EMBL/GenBank/DDBJ databases">
        <authorList>
            <consortium name="Pathogen Informatics"/>
            <person name="Doyle S."/>
        </authorList>
    </citation>
    <scope>NUCLEOTIDE SEQUENCE [LARGE SCALE GENOMIC DNA]</scope>
    <source>
        <strain evidence="1 2">NCTC12119</strain>
    </source>
</reference>
<gene>
    <name evidence="1" type="ORF">NCTC12119_04728</name>
</gene>
<evidence type="ECO:0000313" key="2">
    <source>
        <dbReference type="Proteomes" id="UP000255528"/>
    </source>
</evidence>
<dbReference type="AlphaFoldDB" id="A0A381KMV6"/>
<proteinExistence type="predicted"/>
<sequence>MMDNMTNWRTETRNIYFSEFKLHVIGLHPNLEPTWLK</sequence>
<organism evidence="1 2">
    <name type="scientific">Buttiauxella agrestis</name>
    <dbReference type="NCBI Taxonomy" id="82977"/>
    <lineage>
        <taxon>Bacteria</taxon>
        <taxon>Pseudomonadati</taxon>
        <taxon>Pseudomonadota</taxon>
        <taxon>Gammaproteobacteria</taxon>
        <taxon>Enterobacterales</taxon>
        <taxon>Enterobacteriaceae</taxon>
        <taxon>Buttiauxella</taxon>
    </lineage>
</organism>
<name>A0A381KMV6_9ENTR</name>
<protein>
    <submittedName>
        <fullName evidence="1">Uncharacterized protein</fullName>
    </submittedName>
</protein>
<dbReference type="Proteomes" id="UP000255528">
    <property type="component" value="Unassembled WGS sequence"/>
</dbReference>
<dbReference type="EMBL" id="UIGI01000002">
    <property type="protein sequence ID" value="SUY92700.1"/>
    <property type="molecule type" value="Genomic_DNA"/>
</dbReference>
<accession>A0A381KMV6</accession>